<evidence type="ECO:0000256" key="6">
    <source>
        <dbReference type="ARBA" id="ARBA00043884"/>
    </source>
</evidence>
<dbReference type="NCBIfam" id="NF002032">
    <property type="entry name" value="PRK00856.1"/>
    <property type="match status" value="1"/>
</dbReference>
<protein>
    <recommendedName>
        <fullName evidence="3">aspartate carbamoyltransferase</fullName>
        <ecNumber evidence="3">2.1.3.2</ecNumber>
    </recommendedName>
</protein>
<evidence type="ECO:0000256" key="3">
    <source>
        <dbReference type="ARBA" id="ARBA00013008"/>
    </source>
</evidence>
<dbReference type="InterPro" id="IPR006130">
    <property type="entry name" value="Asp/Orn_carbamoylTrfase"/>
</dbReference>
<comment type="catalytic activity">
    <reaction evidence="7">
        <text>carbamoyl phosphate + L-aspartate = N-carbamoyl-L-aspartate + phosphate + H(+)</text>
        <dbReference type="Rhea" id="RHEA:20013"/>
        <dbReference type="ChEBI" id="CHEBI:15378"/>
        <dbReference type="ChEBI" id="CHEBI:29991"/>
        <dbReference type="ChEBI" id="CHEBI:32814"/>
        <dbReference type="ChEBI" id="CHEBI:43474"/>
        <dbReference type="ChEBI" id="CHEBI:58228"/>
        <dbReference type="EC" id="2.1.3.2"/>
    </reaction>
</comment>
<dbReference type="GO" id="GO:0006207">
    <property type="term" value="P:'de novo' pyrimidine nucleobase biosynthetic process"/>
    <property type="evidence" value="ECO:0007669"/>
    <property type="project" value="InterPro"/>
</dbReference>
<dbReference type="GO" id="GO:0004070">
    <property type="term" value="F:aspartate carbamoyltransferase activity"/>
    <property type="evidence" value="ECO:0007669"/>
    <property type="project" value="UniProtKB-EC"/>
</dbReference>
<dbReference type="EMBL" id="FPIB01000010">
    <property type="protein sequence ID" value="SFV90135.1"/>
    <property type="molecule type" value="Genomic_DNA"/>
</dbReference>
<dbReference type="SUPFAM" id="SSF53671">
    <property type="entry name" value="Aspartate/ornithine carbamoyltransferase"/>
    <property type="match status" value="1"/>
</dbReference>
<dbReference type="HAMAP" id="MF_00001">
    <property type="entry name" value="Asp_carb_tr"/>
    <property type="match status" value="1"/>
</dbReference>
<dbReference type="PANTHER" id="PTHR45753:SF6">
    <property type="entry name" value="ASPARTATE CARBAMOYLTRANSFERASE"/>
    <property type="match status" value="1"/>
</dbReference>
<dbReference type="PRINTS" id="PR00100">
    <property type="entry name" value="AOTCASE"/>
</dbReference>
<comment type="function">
    <text evidence="6">Catalyzes the condensation of carbamoyl phosphate and aspartate to form carbamoyl aspartate and inorganic phosphate, the committed step in the de novo pyrimidine nucleotide biosynthesis pathway.</text>
</comment>
<comment type="similarity">
    <text evidence="2">Belongs to the aspartate/ornithine carbamoyltransferase superfamily. ATCase family.</text>
</comment>
<dbReference type="InterPro" id="IPR002082">
    <property type="entry name" value="Asp_carbamoyltransf"/>
</dbReference>
<dbReference type="InterPro" id="IPR036901">
    <property type="entry name" value="Asp/Orn_carbamoylTrfase_sf"/>
</dbReference>
<evidence type="ECO:0000259" key="8">
    <source>
        <dbReference type="Pfam" id="PF00185"/>
    </source>
</evidence>
<evidence type="ECO:0000259" key="9">
    <source>
        <dbReference type="Pfam" id="PF02729"/>
    </source>
</evidence>
<dbReference type="Gene3D" id="3.40.50.1370">
    <property type="entry name" value="Aspartate/ornithine carbamoyltransferase"/>
    <property type="match status" value="2"/>
</dbReference>
<evidence type="ECO:0000256" key="4">
    <source>
        <dbReference type="ARBA" id="ARBA00022679"/>
    </source>
</evidence>
<dbReference type="AlphaFoldDB" id="A0A1W1E846"/>
<evidence type="ECO:0000256" key="5">
    <source>
        <dbReference type="ARBA" id="ARBA00022975"/>
    </source>
</evidence>
<dbReference type="GO" id="GO:0044205">
    <property type="term" value="P:'de novo' UMP biosynthetic process"/>
    <property type="evidence" value="ECO:0007669"/>
    <property type="project" value="UniProtKB-UniPathway"/>
</dbReference>
<dbReference type="PANTHER" id="PTHR45753">
    <property type="entry name" value="ORNITHINE CARBAMOYLTRANSFERASE, MITOCHONDRIAL"/>
    <property type="match status" value="1"/>
</dbReference>
<reference evidence="10" key="1">
    <citation type="submission" date="2016-10" db="EMBL/GenBank/DDBJ databases">
        <authorList>
            <person name="de Groot N.N."/>
        </authorList>
    </citation>
    <scope>NUCLEOTIDE SEQUENCE</scope>
</reference>
<dbReference type="Pfam" id="PF00185">
    <property type="entry name" value="OTCace"/>
    <property type="match status" value="1"/>
</dbReference>
<dbReference type="PROSITE" id="PS00097">
    <property type="entry name" value="CARBAMOYLTRANSFERASE"/>
    <property type="match status" value="1"/>
</dbReference>
<sequence>MQHLVDTTDLSHAQILQIIKDAGRFKAQRPPQMLKDKLFITLFFEPSTRTRSSFEVAAKRLGASVVHLDPSRSSTKKGESLEDTFANLCAMGADGVIIRHESNNAPGQLAQMQMTSVINAGAGNYAHPTQALLDLFTIMEHFNWDITGKTIAIVGDIANSRVASSGIRLFTRMGMKVVLVAPKPFMPKETDLPCYEHLEEVIDKVDVIMSLRAQLERHTKPIFDDYETYAKHYCITKERLNNRDVLLLHPGPVMRNIDISDEMLDDPRCKVLEQVKNGVFVRMAVLKLLLLDS</sequence>
<proteinExistence type="inferred from homology"/>
<dbReference type="InterPro" id="IPR006131">
    <property type="entry name" value="Asp_carbamoyltransf_Asp/Orn-bd"/>
</dbReference>
<dbReference type="InterPro" id="IPR006132">
    <property type="entry name" value="Asp/Orn_carbamoyltranf_P-bd"/>
</dbReference>
<dbReference type="GO" id="GO:0016597">
    <property type="term" value="F:amino acid binding"/>
    <property type="evidence" value="ECO:0007669"/>
    <property type="project" value="InterPro"/>
</dbReference>
<dbReference type="NCBIfam" id="TIGR00670">
    <property type="entry name" value="asp_carb_tr"/>
    <property type="match status" value="1"/>
</dbReference>
<keyword evidence="5" id="KW-0665">Pyrimidine biosynthesis</keyword>
<feature type="domain" description="Aspartate/ornithine carbamoyltransferase Asp/Orn-binding" evidence="8">
    <location>
        <begin position="148"/>
        <end position="288"/>
    </location>
</feature>
<comment type="pathway">
    <text evidence="1">Pyrimidine metabolism; UMP biosynthesis via de novo pathway; (S)-dihydroorotate from bicarbonate: step 2/3.</text>
</comment>
<evidence type="ECO:0000256" key="2">
    <source>
        <dbReference type="ARBA" id="ARBA00008896"/>
    </source>
</evidence>
<organism evidence="10">
    <name type="scientific">hydrothermal vent metagenome</name>
    <dbReference type="NCBI Taxonomy" id="652676"/>
    <lineage>
        <taxon>unclassified sequences</taxon>
        <taxon>metagenomes</taxon>
        <taxon>ecological metagenomes</taxon>
    </lineage>
</organism>
<dbReference type="Pfam" id="PF02729">
    <property type="entry name" value="OTCace_N"/>
    <property type="match status" value="1"/>
</dbReference>
<feature type="domain" description="Aspartate/ornithine carbamoyltransferase carbamoyl-P binding" evidence="9">
    <location>
        <begin position="2"/>
        <end position="140"/>
    </location>
</feature>
<evidence type="ECO:0000313" key="10">
    <source>
        <dbReference type="EMBL" id="SFV90135.1"/>
    </source>
</evidence>
<name>A0A1W1E846_9ZZZZ</name>
<dbReference type="EC" id="2.1.3.2" evidence="3"/>
<keyword evidence="4 10" id="KW-0808">Transferase</keyword>
<evidence type="ECO:0000256" key="7">
    <source>
        <dbReference type="ARBA" id="ARBA00048859"/>
    </source>
</evidence>
<dbReference type="GO" id="GO:0006520">
    <property type="term" value="P:amino acid metabolic process"/>
    <property type="evidence" value="ECO:0007669"/>
    <property type="project" value="InterPro"/>
</dbReference>
<gene>
    <name evidence="10" type="ORF">MNB_SV-4-1251</name>
</gene>
<evidence type="ECO:0000256" key="1">
    <source>
        <dbReference type="ARBA" id="ARBA00004852"/>
    </source>
</evidence>
<dbReference type="GO" id="GO:0005829">
    <property type="term" value="C:cytosol"/>
    <property type="evidence" value="ECO:0007669"/>
    <property type="project" value="TreeGrafter"/>
</dbReference>
<accession>A0A1W1E846</accession>
<dbReference type="PRINTS" id="PR00101">
    <property type="entry name" value="ATCASE"/>
</dbReference>
<dbReference type="UniPathway" id="UPA00070">
    <property type="reaction ID" value="UER00116"/>
</dbReference>